<sequence>MSLVYEGRAYKLKRAGRQKYWRCSQDKKGCGGSIWTNLDVTSVIKQNDHIESCPADEHLAYKMEKKTLLKKRSAEETKPIPVIYDEEASAASAEPSTPDRFPFFKGVKSTMYSHRAKRYPKLPCRWDLQIPVPFSTTKAGECFFIVAECIEAYTGCTTMVSTTVYHPCLCGGPYTRDLGLLPEYAGTGQEWMTDERLPLWNVHNILIAEQGVMDTLIQQVLSGNATVGDLKRVNKVYAEKQQQVAQYTGEYTNVSPTMEQFLEALMYITPEPI</sequence>
<proteinExistence type="predicted"/>
<name>A0A0V0Z3U0_9BILA</name>
<gene>
    <name evidence="1" type="ORF">T12_4436</name>
</gene>
<evidence type="ECO:0000313" key="1">
    <source>
        <dbReference type="EMBL" id="KRY07221.1"/>
    </source>
</evidence>
<dbReference type="OrthoDB" id="6154864at2759"/>
<organism evidence="1 2">
    <name type="scientific">Trichinella patagoniensis</name>
    <dbReference type="NCBI Taxonomy" id="990121"/>
    <lineage>
        <taxon>Eukaryota</taxon>
        <taxon>Metazoa</taxon>
        <taxon>Ecdysozoa</taxon>
        <taxon>Nematoda</taxon>
        <taxon>Enoplea</taxon>
        <taxon>Dorylaimia</taxon>
        <taxon>Trichinellida</taxon>
        <taxon>Trichinellidae</taxon>
        <taxon>Trichinella</taxon>
    </lineage>
</organism>
<dbReference type="Proteomes" id="UP000054783">
    <property type="component" value="Unassembled WGS sequence"/>
</dbReference>
<keyword evidence="2" id="KW-1185">Reference proteome</keyword>
<evidence type="ECO:0000313" key="2">
    <source>
        <dbReference type="Proteomes" id="UP000054783"/>
    </source>
</evidence>
<dbReference type="Gene3D" id="2.20.25.240">
    <property type="match status" value="1"/>
</dbReference>
<dbReference type="STRING" id="990121.A0A0V0Z3U0"/>
<comment type="caution">
    <text evidence="1">The sequence shown here is derived from an EMBL/GenBank/DDBJ whole genome shotgun (WGS) entry which is preliminary data.</text>
</comment>
<dbReference type="EMBL" id="JYDQ01000521">
    <property type="protein sequence ID" value="KRY07221.1"/>
    <property type="molecule type" value="Genomic_DNA"/>
</dbReference>
<reference evidence="1 2" key="1">
    <citation type="submission" date="2015-01" db="EMBL/GenBank/DDBJ databases">
        <title>Evolution of Trichinella species and genotypes.</title>
        <authorList>
            <person name="Korhonen P.K."/>
            <person name="Edoardo P."/>
            <person name="Giuseppe L.R."/>
            <person name="Gasser R.B."/>
        </authorList>
    </citation>
    <scope>NUCLEOTIDE SEQUENCE [LARGE SCALE GENOMIC DNA]</scope>
    <source>
        <strain evidence="1">ISS2496</strain>
    </source>
</reference>
<protein>
    <submittedName>
        <fullName evidence="1">Uncharacterized protein</fullName>
    </submittedName>
</protein>
<dbReference type="AlphaFoldDB" id="A0A0V0Z3U0"/>
<accession>A0A0V0Z3U0</accession>